<evidence type="ECO:0000313" key="2">
    <source>
        <dbReference type="Proteomes" id="UP001590950"/>
    </source>
</evidence>
<reference evidence="1 2" key="1">
    <citation type="submission" date="2024-09" db="EMBL/GenBank/DDBJ databases">
        <title>Rethinking Asexuality: The Enigmatic Case of Functional Sexual Genes in Lepraria (Stereocaulaceae).</title>
        <authorList>
            <person name="Doellman M."/>
            <person name="Sun Y."/>
            <person name="Barcenas-Pena A."/>
            <person name="Lumbsch H.T."/>
            <person name="Grewe F."/>
        </authorList>
    </citation>
    <scope>NUCLEOTIDE SEQUENCE [LARGE SCALE GENOMIC DNA]</scope>
    <source>
        <strain evidence="1 2">Mercado 3170</strain>
    </source>
</reference>
<evidence type="ECO:0000313" key="1">
    <source>
        <dbReference type="EMBL" id="KAL2044418.1"/>
    </source>
</evidence>
<dbReference type="EMBL" id="JBEFKJ010000009">
    <property type="protein sequence ID" value="KAL2044418.1"/>
    <property type="molecule type" value="Genomic_DNA"/>
</dbReference>
<accession>A0ABR4AH51</accession>
<name>A0ABR4AH51_9LECA</name>
<proteinExistence type="predicted"/>
<sequence length="314" mass="34572">MTLVWQTQRGALIQTQVGTIDIVNTWSAAASVYGWLGGTERLRFLFDRLPFRNRSRERLCELKLDRQLHLQPLRALVLTSSGPLVAYMDDMRDSFGGDLRTQVIGTTICALAHELDRFTAANLFRRFLMPYLFGEETLLLDTLQSQLLEASTLQKIINEGSSRGLNDMFLKTAASSGVPPTGQTWRDTTPFENGNNPLLGEVKLIAGFLKWFASGAGLEYRTRSALVARVAVYLKAVGYSIGSIHFWTGHGEPPSPIGARCLLLVLGGSSETDTCMPDPEDVQTLASQPRFHYQFSTIGALLLSAMGTVVDIAP</sequence>
<keyword evidence="2" id="KW-1185">Reference proteome</keyword>
<organism evidence="1 2">
    <name type="scientific">Stereocaulon virgatum</name>
    <dbReference type="NCBI Taxonomy" id="373712"/>
    <lineage>
        <taxon>Eukaryota</taxon>
        <taxon>Fungi</taxon>
        <taxon>Dikarya</taxon>
        <taxon>Ascomycota</taxon>
        <taxon>Pezizomycotina</taxon>
        <taxon>Lecanoromycetes</taxon>
        <taxon>OSLEUM clade</taxon>
        <taxon>Lecanoromycetidae</taxon>
        <taxon>Lecanorales</taxon>
        <taxon>Lecanorineae</taxon>
        <taxon>Stereocaulaceae</taxon>
        <taxon>Stereocaulon</taxon>
    </lineage>
</organism>
<dbReference type="Proteomes" id="UP001590950">
    <property type="component" value="Unassembled WGS sequence"/>
</dbReference>
<evidence type="ECO:0008006" key="3">
    <source>
        <dbReference type="Google" id="ProtNLM"/>
    </source>
</evidence>
<protein>
    <recommendedName>
        <fullName evidence="3">Anaphase-promoting complex subunit 1</fullName>
    </recommendedName>
</protein>
<comment type="caution">
    <text evidence="1">The sequence shown here is derived from an EMBL/GenBank/DDBJ whole genome shotgun (WGS) entry which is preliminary data.</text>
</comment>
<gene>
    <name evidence="1" type="ORF">N7G274_003123</name>
</gene>